<comment type="caution">
    <text evidence="2">The sequence shown here is derived from an EMBL/GenBank/DDBJ whole genome shotgun (WGS) entry which is preliminary data.</text>
</comment>
<dbReference type="Proteomes" id="UP001208570">
    <property type="component" value="Unassembled WGS sequence"/>
</dbReference>
<evidence type="ECO:0000256" key="1">
    <source>
        <dbReference type="SAM" id="MobiDB-lite"/>
    </source>
</evidence>
<feature type="region of interest" description="Disordered" evidence="1">
    <location>
        <begin position="48"/>
        <end position="72"/>
    </location>
</feature>
<gene>
    <name evidence="2" type="ORF">LSH36_204g02010</name>
</gene>
<proteinExistence type="predicted"/>
<reference evidence="2" key="1">
    <citation type="journal article" date="2023" name="Mol. Biol. Evol.">
        <title>Third-Generation Sequencing Reveals the Adaptive Role of the Epigenome in Three Deep-Sea Polychaetes.</title>
        <authorList>
            <person name="Perez M."/>
            <person name="Aroh O."/>
            <person name="Sun Y."/>
            <person name="Lan Y."/>
            <person name="Juniper S.K."/>
            <person name="Young C.R."/>
            <person name="Angers B."/>
            <person name="Qian P.Y."/>
        </authorList>
    </citation>
    <scope>NUCLEOTIDE SEQUENCE</scope>
    <source>
        <strain evidence="2">P08H-3</strain>
    </source>
</reference>
<name>A0AAD9JP42_9ANNE</name>
<evidence type="ECO:0000313" key="3">
    <source>
        <dbReference type="Proteomes" id="UP001208570"/>
    </source>
</evidence>
<keyword evidence="3" id="KW-1185">Reference proteome</keyword>
<dbReference type="AlphaFoldDB" id="A0AAD9JP42"/>
<dbReference type="EMBL" id="JAODUP010000204">
    <property type="protein sequence ID" value="KAK2156813.1"/>
    <property type="molecule type" value="Genomic_DNA"/>
</dbReference>
<accession>A0AAD9JP42</accession>
<organism evidence="2 3">
    <name type="scientific">Paralvinella palmiformis</name>
    <dbReference type="NCBI Taxonomy" id="53620"/>
    <lineage>
        <taxon>Eukaryota</taxon>
        <taxon>Metazoa</taxon>
        <taxon>Spiralia</taxon>
        <taxon>Lophotrochozoa</taxon>
        <taxon>Annelida</taxon>
        <taxon>Polychaeta</taxon>
        <taxon>Sedentaria</taxon>
        <taxon>Canalipalpata</taxon>
        <taxon>Terebellida</taxon>
        <taxon>Terebelliformia</taxon>
        <taxon>Alvinellidae</taxon>
        <taxon>Paralvinella</taxon>
    </lineage>
</organism>
<evidence type="ECO:0000313" key="2">
    <source>
        <dbReference type="EMBL" id="KAK2156813.1"/>
    </source>
</evidence>
<sequence>MRSTLHNSHCCIYLDNEQKQNDRGPLQIVNIDNQIDGYRIEAETHTHTHTHTHTLISEDQHIHSFRQTNNDQ</sequence>
<protein>
    <submittedName>
        <fullName evidence="2">Uncharacterized protein</fullName>
    </submittedName>
</protein>